<dbReference type="Proteomes" id="UP000663824">
    <property type="component" value="Unassembled WGS sequence"/>
</dbReference>
<accession>A0A816X835</accession>
<comment type="caution">
    <text evidence="1">The sequence shown here is derived from an EMBL/GenBank/DDBJ whole genome shotgun (WGS) entry which is preliminary data.</text>
</comment>
<dbReference type="Proteomes" id="UP000681720">
    <property type="component" value="Unassembled WGS sequence"/>
</dbReference>
<organism evidence="1 3">
    <name type="scientific">Rotaria magnacalcarata</name>
    <dbReference type="NCBI Taxonomy" id="392030"/>
    <lineage>
        <taxon>Eukaryota</taxon>
        <taxon>Metazoa</taxon>
        <taxon>Spiralia</taxon>
        <taxon>Gnathifera</taxon>
        <taxon>Rotifera</taxon>
        <taxon>Eurotatoria</taxon>
        <taxon>Bdelloidea</taxon>
        <taxon>Philodinida</taxon>
        <taxon>Philodinidae</taxon>
        <taxon>Rotaria</taxon>
    </lineage>
</organism>
<name>A0A816X835_9BILA</name>
<evidence type="ECO:0000313" key="1">
    <source>
        <dbReference type="EMBL" id="CAF2143799.1"/>
    </source>
</evidence>
<dbReference type="EMBL" id="CAJNRE010016136">
    <property type="protein sequence ID" value="CAF2143799.1"/>
    <property type="molecule type" value="Genomic_DNA"/>
</dbReference>
<sequence length="279" mass="31547">MSSLENKSYPATKNTNSDNCAIVPTTAEMIWKKPVSFELNNYGQHKVSLPGRVATNNTLQFSSMTKTSTDSQIKIDNNTKEDKMTLNIIINTIDEIDYYDDDDDEIDENKDEIKNQMDAGQRKLSLLLSGMELDDIYSYLSFLISIMSTIRVRKPTARRGVARTTTNDLTTFFPLSSAVSIAMDTYLTNNVANGSQRTSEKQTENKKIEESGDQVVPQAGCNKNKQLPAIEHNGLDEYYRCPPDAPVFRYNNSSSRISNNQQQPEIISSRMDEQFIYVD</sequence>
<protein>
    <submittedName>
        <fullName evidence="1">Uncharacterized protein</fullName>
    </submittedName>
</protein>
<evidence type="ECO:0000313" key="2">
    <source>
        <dbReference type="EMBL" id="CAF4247493.1"/>
    </source>
</evidence>
<dbReference type="EMBL" id="CAJOBJ010026577">
    <property type="protein sequence ID" value="CAF4247493.1"/>
    <property type="molecule type" value="Genomic_DNA"/>
</dbReference>
<evidence type="ECO:0000313" key="3">
    <source>
        <dbReference type="Proteomes" id="UP000663824"/>
    </source>
</evidence>
<gene>
    <name evidence="2" type="ORF">GIL414_LOCUS23540</name>
    <name evidence="1" type="ORF">MBJ925_LOCUS29972</name>
</gene>
<dbReference type="AlphaFoldDB" id="A0A816X835"/>
<reference evidence="1" key="1">
    <citation type="submission" date="2021-02" db="EMBL/GenBank/DDBJ databases">
        <authorList>
            <person name="Nowell W R."/>
        </authorList>
    </citation>
    <scope>NUCLEOTIDE SEQUENCE</scope>
</reference>
<proteinExistence type="predicted"/>